<keyword evidence="5 12" id="KW-0489">Methyltransferase</keyword>
<dbReference type="Pfam" id="PF21016">
    <property type="entry name" value="RlmN_N"/>
    <property type="match status" value="1"/>
</dbReference>
<dbReference type="AlphaFoldDB" id="A0AAT9LCG2"/>
<dbReference type="GO" id="GO:0019843">
    <property type="term" value="F:rRNA binding"/>
    <property type="evidence" value="ECO:0007669"/>
    <property type="project" value="UniProtKB-UniRule"/>
</dbReference>
<evidence type="ECO:0000259" key="13">
    <source>
        <dbReference type="PROSITE" id="PS51918"/>
    </source>
</evidence>
<reference evidence="14" key="1">
    <citation type="submission" date="2020-10" db="EMBL/GenBank/DDBJ databases">
        <authorList>
            <person name="Kadnikov V."/>
            <person name="Beletsky A.V."/>
            <person name="Mardanov A.V."/>
            <person name="Karnachuk O.V."/>
            <person name="Ravin N.V."/>
        </authorList>
    </citation>
    <scope>NUCLEOTIDE SEQUENCE</scope>
    <source>
        <strain evidence="14">Bu02</strain>
    </source>
</reference>
<dbReference type="EMBL" id="CP062796">
    <property type="protein sequence ID" value="QUL98342.1"/>
    <property type="molecule type" value="Genomic_DNA"/>
</dbReference>
<feature type="binding site" evidence="12">
    <location>
        <begin position="227"/>
        <end position="229"/>
    </location>
    <ligand>
        <name>S-adenosyl-L-methionine</name>
        <dbReference type="ChEBI" id="CHEBI:59789"/>
    </ligand>
</feature>
<evidence type="ECO:0000256" key="7">
    <source>
        <dbReference type="ARBA" id="ARBA00022691"/>
    </source>
</evidence>
<dbReference type="EC" id="2.1.1.192" evidence="12"/>
<dbReference type="GO" id="GO:0030488">
    <property type="term" value="P:tRNA methylation"/>
    <property type="evidence" value="ECO:0007669"/>
    <property type="project" value="UniProtKB-UniRule"/>
</dbReference>
<feature type="binding site" evidence="12">
    <location>
        <begin position="172"/>
        <end position="173"/>
    </location>
    <ligand>
        <name>S-adenosyl-L-methionine</name>
        <dbReference type="ChEBI" id="CHEBI:59789"/>
    </ligand>
</feature>
<comment type="similarity">
    <text evidence="12">Belongs to the radical SAM superfamily. RlmN family.</text>
</comment>
<dbReference type="GO" id="GO:0046872">
    <property type="term" value="F:metal ion binding"/>
    <property type="evidence" value="ECO:0007669"/>
    <property type="project" value="UniProtKB-KW"/>
</dbReference>
<dbReference type="NCBIfam" id="TIGR00048">
    <property type="entry name" value="rRNA_mod_RlmN"/>
    <property type="match status" value="1"/>
</dbReference>
<proteinExistence type="inferred from homology"/>
<comment type="cofactor">
    <cofactor evidence="12">
        <name>[4Fe-4S] cluster</name>
        <dbReference type="ChEBI" id="CHEBI:49883"/>
    </cofactor>
    <text evidence="12">Binds 1 [4Fe-4S] cluster. The cluster is coordinated with 3 cysteines and an exchangeable S-adenosyl-L-methionine.</text>
</comment>
<evidence type="ECO:0000313" key="14">
    <source>
        <dbReference type="EMBL" id="QUL98342.1"/>
    </source>
</evidence>
<protein>
    <recommendedName>
        <fullName evidence="12">Probable dual-specificity RNA methyltransferase RlmN</fullName>
        <ecNumber evidence="12">2.1.1.192</ecNumber>
    </recommendedName>
    <alternativeName>
        <fullName evidence="12">23S rRNA (adenine(2503)-C(2))-methyltransferase</fullName>
    </alternativeName>
    <alternativeName>
        <fullName evidence="12">23S rRNA m2A2503 methyltransferase</fullName>
    </alternativeName>
    <alternativeName>
        <fullName evidence="12">Ribosomal RNA large subunit methyltransferase N</fullName>
    </alternativeName>
    <alternativeName>
        <fullName evidence="12">tRNA (adenine(37)-C(2))-methyltransferase</fullName>
    </alternativeName>
    <alternativeName>
        <fullName evidence="12">tRNA m2A37 methyltransferase</fullName>
    </alternativeName>
</protein>
<comment type="miscellaneous">
    <text evidence="12">Reaction proceeds by a ping-pong mechanism involving intermediate methylation of a conserved cysteine residue.</text>
</comment>
<dbReference type="HAMAP" id="MF_01849">
    <property type="entry name" value="RNA_methyltr_RlmN"/>
    <property type="match status" value="1"/>
</dbReference>
<comment type="catalytic activity">
    <reaction evidence="12">
        <text>adenosine(2503) in 23S rRNA + 2 reduced [2Fe-2S]-[ferredoxin] + 2 S-adenosyl-L-methionine = 2-methyladenosine(2503) in 23S rRNA + 5'-deoxyadenosine + L-methionine + 2 oxidized [2Fe-2S]-[ferredoxin] + S-adenosyl-L-homocysteine</text>
        <dbReference type="Rhea" id="RHEA:42916"/>
        <dbReference type="Rhea" id="RHEA-COMP:10000"/>
        <dbReference type="Rhea" id="RHEA-COMP:10001"/>
        <dbReference type="Rhea" id="RHEA-COMP:10152"/>
        <dbReference type="Rhea" id="RHEA-COMP:10282"/>
        <dbReference type="ChEBI" id="CHEBI:17319"/>
        <dbReference type="ChEBI" id="CHEBI:33737"/>
        <dbReference type="ChEBI" id="CHEBI:33738"/>
        <dbReference type="ChEBI" id="CHEBI:57844"/>
        <dbReference type="ChEBI" id="CHEBI:57856"/>
        <dbReference type="ChEBI" id="CHEBI:59789"/>
        <dbReference type="ChEBI" id="CHEBI:74411"/>
        <dbReference type="ChEBI" id="CHEBI:74497"/>
        <dbReference type="EC" id="2.1.1.192"/>
    </reaction>
</comment>
<sequence>MKGLDSQVEGQTNSRPYLLDLSVGDLKTLIEGLGERPYRANQVLAWVYRRFVSSFSEMTDLPVAFRTRLEETLVINRLDLVATQEEEGGWSKKFLWGEDRKPLVESVLLRYKYGLTGCVSTQVGCPVGCVFCASRVLGFQRNLSRGEIIEEFLGMCRDQGERLGHLVFMGTGEPFLNYDEVLAAIDMLCRKDTYGISRRKITVSTVGIPEAIENFAKDGGGAKLALSLHASKDETRDKLIPLNRAYPIGRVMEALRHYAEVTGQRVTVEYMLLKGINDGREDALRLSGLLAGLDCLVNLIPWNEVPGLEFEPPGKSRVAEFKAILERNRIKVTVRRKLGGNIEAACGQLRRRTVLSDSPDR</sequence>
<dbReference type="GO" id="GO:0051539">
    <property type="term" value="F:4 iron, 4 sulfur cluster binding"/>
    <property type="evidence" value="ECO:0007669"/>
    <property type="project" value="UniProtKB-UniRule"/>
</dbReference>
<evidence type="ECO:0000256" key="8">
    <source>
        <dbReference type="ARBA" id="ARBA00022694"/>
    </source>
</evidence>
<dbReference type="Gene3D" id="3.20.20.70">
    <property type="entry name" value="Aldolase class I"/>
    <property type="match status" value="1"/>
</dbReference>
<keyword evidence="7 12" id="KW-0949">S-adenosyl-L-methionine</keyword>
<keyword evidence="11 12" id="KW-0411">Iron-sulfur</keyword>
<feature type="binding site" evidence="12">
    <location>
        <position position="204"/>
    </location>
    <ligand>
        <name>S-adenosyl-L-methionine</name>
        <dbReference type="ChEBI" id="CHEBI:59789"/>
    </ligand>
</feature>
<dbReference type="GO" id="GO:0002935">
    <property type="term" value="F:tRNA (adenine(37)-C2)-methyltransferase activity"/>
    <property type="evidence" value="ECO:0007669"/>
    <property type="project" value="UniProtKB-UniRule"/>
</dbReference>
<dbReference type="GO" id="GO:0005737">
    <property type="term" value="C:cytoplasm"/>
    <property type="evidence" value="ECO:0007669"/>
    <property type="project" value="UniProtKB-SubCell"/>
</dbReference>
<evidence type="ECO:0000256" key="9">
    <source>
        <dbReference type="ARBA" id="ARBA00022723"/>
    </source>
</evidence>
<gene>
    <name evidence="12 14" type="primary">rlmN</name>
    <name evidence="14" type="ORF">IMF26_10025</name>
</gene>
<keyword evidence="2 12" id="KW-0004">4Fe-4S</keyword>
<dbReference type="KEGG" id="fcz:IMF26_10025"/>
<reference evidence="14" key="2">
    <citation type="journal article" date="2023" name="Biology">
        <title>Prokaryotic Life Associated with Coal-Fire Gas Vents Revealed by Metagenomics.</title>
        <authorList>
            <person name="Kadnikov V.V."/>
            <person name="Mardanov A.V."/>
            <person name="Beletsky A.V."/>
            <person name="Karnachuk O.V."/>
            <person name="Ravin N.V."/>
        </authorList>
    </citation>
    <scope>NUCLEOTIDE SEQUENCE</scope>
    <source>
        <strain evidence="14">Bu02</strain>
    </source>
</reference>
<dbReference type="GO" id="GO:0070040">
    <property type="term" value="F:rRNA (adenine(2503)-C2-)-methyltransferase activity"/>
    <property type="evidence" value="ECO:0007669"/>
    <property type="project" value="UniProtKB-UniRule"/>
</dbReference>
<feature type="binding site" evidence="12">
    <location>
        <position position="132"/>
    </location>
    <ligand>
        <name>[4Fe-4S] cluster</name>
        <dbReference type="ChEBI" id="CHEBI:49883"/>
        <note>4Fe-4S-S-AdoMet</note>
    </ligand>
</feature>
<evidence type="ECO:0000256" key="1">
    <source>
        <dbReference type="ARBA" id="ARBA00004496"/>
    </source>
</evidence>
<feature type="binding site" evidence="12">
    <location>
        <position position="125"/>
    </location>
    <ligand>
        <name>[4Fe-4S] cluster</name>
        <dbReference type="ChEBI" id="CHEBI:49883"/>
        <note>4Fe-4S-S-AdoMet</note>
    </ligand>
</feature>
<dbReference type="InterPro" id="IPR058240">
    <property type="entry name" value="rSAM_sf"/>
</dbReference>
<feature type="binding site" evidence="12">
    <location>
        <position position="303"/>
    </location>
    <ligand>
        <name>S-adenosyl-L-methionine</name>
        <dbReference type="ChEBI" id="CHEBI:59789"/>
    </ligand>
</feature>
<dbReference type="Gene3D" id="1.10.150.530">
    <property type="match status" value="1"/>
</dbReference>
<evidence type="ECO:0000256" key="6">
    <source>
        <dbReference type="ARBA" id="ARBA00022679"/>
    </source>
</evidence>
<dbReference type="InterPro" id="IPR013785">
    <property type="entry name" value="Aldolase_TIM"/>
</dbReference>
<name>A0AAT9LCG2_9FIRM</name>
<keyword evidence="9 12" id="KW-0479">Metal-binding</keyword>
<evidence type="ECO:0000256" key="12">
    <source>
        <dbReference type="HAMAP-Rule" id="MF_01849"/>
    </source>
</evidence>
<keyword evidence="10 12" id="KW-0408">Iron</keyword>
<keyword evidence="3 12" id="KW-0963">Cytoplasm</keyword>
<keyword evidence="4 12" id="KW-0698">rRNA processing</keyword>
<evidence type="ECO:0000256" key="11">
    <source>
        <dbReference type="ARBA" id="ARBA00023014"/>
    </source>
</evidence>
<dbReference type="PIRSF" id="PIRSF006004">
    <property type="entry name" value="CHP00048"/>
    <property type="match status" value="1"/>
</dbReference>
<comment type="function">
    <text evidence="12">Specifically methylates position 2 of adenine 2503 in 23S rRNA and position 2 of adenine 37 in tRNAs.</text>
</comment>
<keyword evidence="8 12" id="KW-0819">tRNA processing</keyword>
<organism evidence="14">
    <name type="scientific">Candidatus Fermentithermobacillus carboniphilus</name>
    <dbReference type="NCBI Taxonomy" id="3085328"/>
    <lineage>
        <taxon>Bacteria</taxon>
        <taxon>Bacillati</taxon>
        <taxon>Bacillota</taxon>
        <taxon>Candidatus Fermentithermobacillia</taxon>
        <taxon>Candidatus Fermentithermobacillales</taxon>
        <taxon>Candidatus Fermentithermobacillaceae</taxon>
        <taxon>Candidatus Fermentithermobacillus</taxon>
    </lineage>
</organism>
<dbReference type="Pfam" id="PF04055">
    <property type="entry name" value="Radical_SAM"/>
    <property type="match status" value="1"/>
</dbReference>
<dbReference type="SFLD" id="SFLDF00275">
    <property type="entry name" value="adenosine_C2_methyltransferase"/>
    <property type="match status" value="1"/>
</dbReference>
<feature type="active site" description="Proton acceptor" evidence="12">
    <location>
        <position position="105"/>
    </location>
</feature>
<evidence type="ECO:0000256" key="4">
    <source>
        <dbReference type="ARBA" id="ARBA00022552"/>
    </source>
</evidence>
<dbReference type="SUPFAM" id="SSF102114">
    <property type="entry name" value="Radical SAM enzymes"/>
    <property type="match status" value="1"/>
</dbReference>
<feature type="active site" description="S-methylcysteine intermediate" evidence="12">
    <location>
        <position position="346"/>
    </location>
</feature>
<comment type="caution">
    <text evidence="12">Lacks conserved residue(s) required for the propagation of feature annotation.</text>
</comment>
<dbReference type="GO" id="GO:0000049">
    <property type="term" value="F:tRNA binding"/>
    <property type="evidence" value="ECO:0007669"/>
    <property type="project" value="UniProtKB-UniRule"/>
</dbReference>
<evidence type="ECO:0000256" key="2">
    <source>
        <dbReference type="ARBA" id="ARBA00022485"/>
    </source>
</evidence>
<dbReference type="GO" id="GO:0070475">
    <property type="term" value="P:rRNA base methylation"/>
    <property type="evidence" value="ECO:0007669"/>
    <property type="project" value="UniProtKB-UniRule"/>
</dbReference>
<dbReference type="InterPro" id="IPR040072">
    <property type="entry name" value="Methyltransferase_A"/>
</dbReference>
<dbReference type="InterPro" id="IPR007197">
    <property type="entry name" value="rSAM"/>
</dbReference>
<dbReference type="InterPro" id="IPR004383">
    <property type="entry name" value="rRNA_lsu_MTrfase_RlmN/Cfr"/>
</dbReference>
<dbReference type="CDD" id="cd01335">
    <property type="entry name" value="Radical_SAM"/>
    <property type="match status" value="1"/>
</dbReference>
<keyword evidence="6 12" id="KW-0808">Transferase</keyword>
<dbReference type="PANTHER" id="PTHR30544">
    <property type="entry name" value="23S RRNA METHYLTRANSFERASE"/>
    <property type="match status" value="1"/>
</dbReference>
<dbReference type="PANTHER" id="PTHR30544:SF5">
    <property type="entry name" value="RADICAL SAM CORE DOMAIN-CONTAINING PROTEIN"/>
    <property type="match status" value="1"/>
</dbReference>
<dbReference type="InterPro" id="IPR048641">
    <property type="entry name" value="RlmN_N"/>
</dbReference>
<feature type="binding site" evidence="12">
    <location>
        <position position="129"/>
    </location>
    <ligand>
        <name>[4Fe-4S] cluster</name>
        <dbReference type="ChEBI" id="CHEBI:49883"/>
        <note>4Fe-4S-S-AdoMet</note>
    </ligand>
</feature>
<dbReference type="InterPro" id="IPR027492">
    <property type="entry name" value="RNA_MTrfase_RlmN"/>
</dbReference>
<comment type="catalytic activity">
    <reaction evidence="12">
        <text>adenosine(37) in tRNA + 2 reduced [2Fe-2S]-[ferredoxin] + 2 S-adenosyl-L-methionine = 2-methyladenosine(37) in tRNA + 5'-deoxyadenosine + L-methionine + 2 oxidized [2Fe-2S]-[ferredoxin] + S-adenosyl-L-homocysteine</text>
        <dbReference type="Rhea" id="RHEA:43332"/>
        <dbReference type="Rhea" id="RHEA-COMP:10000"/>
        <dbReference type="Rhea" id="RHEA-COMP:10001"/>
        <dbReference type="Rhea" id="RHEA-COMP:10162"/>
        <dbReference type="Rhea" id="RHEA-COMP:10485"/>
        <dbReference type="ChEBI" id="CHEBI:17319"/>
        <dbReference type="ChEBI" id="CHEBI:33737"/>
        <dbReference type="ChEBI" id="CHEBI:33738"/>
        <dbReference type="ChEBI" id="CHEBI:57844"/>
        <dbReference type="ChEBI" id="CHEBI:57856"/>
        <dbReference type="ChEBI" id="CHEBI:59789"/>
        <dbReference type="ChEBI" id="CHEBI:74411"/>
        <dbReference type="ChEBI" id="CHEBI:74497"/>
        <dbReference type="EC" id="2.1.1.192"/>
    </reaction>
</comment>
<keyword evidence="12" id="KW-1015">Disulfide bond</keyword>
<dbReference type="FunFam" id="3.20.20.70:FF:000014">
    <property type="entry name" value="Probable dual-specificity RNA methyltransferase RlmN"/>
    <property type="match status" value="1"/>
</dbReference>
<dbReference type="PROSITE" id="PS51918">
    <property type="entry name" value="RADICAL_SAM"/>
    <property type="match status" value="1"/>
</dbReference>
<comment type="subcellular location">
    <subcellularLocation>
        <location evidence="1 12">Cytoplasm</location>
    </subcellularLocation>
</comment>
<evidence type="ECO:0000256" key="5">
    <source>
        <dbReference type="ARBA" id="ARBA00022603"/>
    </source>
</evidence>
<dbReference type="SFLD" id="SFLDS00029">
    <property type="entry name" value="Radical_SAM"/>
    <property type="match status" value="1"/>
</dbReference>
<evidence type="ECO:0000256" key="10">
    <source>
        <dbReference type="ARBA" id="ARBA00023004"/>
    </source>
</evidence>
<dbReference type="SFLD" id="SFLDG01062">
    <property type="entry name" value="methyltransferase_(Class_A)"/>
    <property type="match status" value="1"/>
</dbReference>
<feature type="domain" description="Radical SAM core" evidence="13">
    <location>
        <begin position="111"/>
        <end position="341"/>
    </location>
</feature>
<accession>A0AAT9LCG2</accession>
<evidence type="ECO:0000256" key="3">
    <source>
        <dbReference type="ARBA" id="ARBA00022490"/>
    </source>
</evidence>